<gene>
    <name evidence="2" type="ORF">ACFPET_10790</name>
</gene>
<sequence length="199" mass="20389">MSTEGAPGASVAPKNGLGTTALVLGVIGTVLGLLPLLAVVAMALGVLGLVFGGIGLKRVSAKAATNKGVTIAGLVLSLAALVLGIVGCAALDRATDELPDTIVGSDAEDDVTVGEIEEVEGVPDMYGVDFTVENSFEEARDYDITFSWVDAEGERINDPVHVFLNDVPPGGEAVATEQDILDTEPAVIELEEVKASRTS</sequence>
<evidence type="ECO:0008006" key="4">
    <source>
        <dbReference type="Google" id="ProtNLM"/>
    </source>
</evidence>
<name>A0ABV8TZ34_9ACTN</name>
<reference evidence="3" key="1">
    <citation type="journal article" date="2019" name="Int. J. Syst. Evol. Microbiol.">
        <title>The Global Catalogue of Microorganisms (GCM) 10K type strain sequencing project: providing services to taxonomists for standard genome sequencing and annotation.</title>
        <authorList>
            <consortium name="The Broad Institute Genomics Platform"/>
            <consortium name="The Broad Institute Genome Sequencing Center for Infectious Disease"/>
            <person name="Wu L."/>
            <person name="Ma J."/>
        </authorList>
    </citation>
    <scope>NUCLEOTIDE SEQUENCE [LARGE SCALE GENOMIC DNA]</scope>
    <source>
        <strain evidence="3">IBRC-M 10908</strain>
    </source>
</reference>
<accession>A0ABV8TZ34</accession>
<proteinExistence type="predicted"/>
<organism evidence="2 3">
    <name type="scientific">Salininema proteolyticum</name>
    <dbReference type="NCBI Taxonomy" id="1607685"/>
    <lineage>
        <taxon>Bacteria</taxon>
        <taxon>Bacillati</taxon>
        <taxon>Actinomycetota</taxon>
        <taxon>Actinomycetes</taxon>
        <taxon>Glycomycetales</taxon>
        <taxon>Glycomycetaceae</taxon>
        <taxon>Salininema</taxon>
    </lineage>
</organism>
<evidence type="ECO:0000313" key="2">
    <source>
        <dbReference type="EMBL" id="MFC4335687.1"/>
    </source>
</evidence>
<keyword evidence="3" id="KW-1185">Reference proteome</keyword>
<evidence type="ECO:0000313" key="3">
    <source>
        <dbReference type="Proteomes" id="UP001595823"/>
    </source>
</evidence>
<feature type="transmembrane region" description="Helical" evidence="1">
    <location>
        <begin position="68"/>
        <end position="87"/>
    </location>
</feature>
<keyword evidence="1" id="KW-0812">Transmembrane</keyword>
<dbReference type="Proteomes" id="UP001595823">
    <property type="component" value="Unassembled WGS sequence"/>
</dbReference>
<protein>
    <recommendedName>
        <fullName evidence="4">DUF4190 domain-containing protein</fullName>
    </recommendedName>
</protein>
<keyword evidence="1" id="KW-1133">Transmembrane helix</keyword>
<feature type="transmembrane region" description="Helical" evidence="1">
    <location>
        <begin position="23"/>
        <end position="56"/>
    </location>
</feature>
<keyword evidence="1" id="KW-0472">Membrane</keyword>
<evidence type="ECO:0000256" key="1">
    <source>
        <dbReference type="SAM" id="Phobius"/>
    </source>
</evidence>
<dbReference type="EMBL" id="JBHSDK010000015">
    <property type="protein sequence ID" value="MFC4335687.1"/>
    <property type="molecule type" value="Genomic_DNA"/>
</dbReference>
<comment type="caution">
    <text evidence="2">The sequence shown here is derived from an EMBL/GenBank/DDBJ whole genome shotgun (WGS) entry which is preliminary data.</text>
</comment>
<dbReference type="RefSeq" id="WP_380620798.1">
    <property type="nucleotide sequence ID" value="NZ_JBHSDK010000015.1"/>
</dbReference>